<dbReference type="OrthoDB" id="6631788at2"/>
<protein>
    <submittedName>
        <fullName evidence="1">Uncharacterized protein</fullName>
    </submittedName>
</protein>
<dbReference type="RefSeq" id="WP_008835330.1">
    <property type="nucleotide sequence ID" value="NZ_AHAM01000057.1"/>
</dbReference>
<dbReference type="EMBL" id="AHAM01000057">
    <property type="protein sequence ID" value="EHK57740.1"/>
    <property type="molecule type" value="Genomic_DNA"/>
</dbReference>
<dbReference type="Proteomes" id="UP000003250">
    <property type="component" value="Unassembled WGS sequence"/>
</dbReference>
<reference evidence="1 2" key="1">
    <citation type="journal article" date="2012" name="J. Bacteriol.">
        <title>Draft Genome Sequence of Mesorhizobium alhagi CCNWXJ12-2T, a Novel Salt-Resistant Species Isolated from the Desert of Northwestern China.</title>
        <authorList>
            <person name="Zhou M."/>
            <person name="Chen W."/>
            <person name="Chen H."/>
            <person name="Wei G."/>
        </authorList>
    </citation>
    <scope>NUCLEOTIDE SEQUENCE [LARGE SCALE GENOMIC DNA]</scope>
    <source>
        <strain evidence="1 2">CCNWXJ12-2</strain>
    </source>
</reference>
<gene>
    <name evidence="1" type="ORF">MAXJ12_08454</name>
</gene>
<dbReference type="SUPFAM" id="SSF54060">
    <property type="entry name" value="His-Me finger endonucleases"/>
    <property type="match status" value="1"/>
</dbReference>
<name>H0HNG8_9HYPH</name>
<evidence type="ECO:0000313" key="2">
    <source>
        <dbReference type="Proteomes" id="UP000003250"/>
    </source>
</evidence>
<evidence type="ECO:0000313" key="1">
    <source>
        <dbReference type="EMBL" id="EHK57740.1"/>
    </source>
</evidence>
<organism evidence="1 2">
    <name type="scientific">Mesorhizobium alhagi CCNWXJ12-2</name>
    <dbReference type="NCBI Taxonomy" id="1107882"/>
    <lineage>
        <taxon>Bacteria</taxon>
        <taxon>Pseudomonadati</taxon>
        <taxon>Pseudomonadota</taxon>
        <taxon>Alphaproteobacteria</taxon>
        <taxon>Hyphomicrobiales</taxon>
        <taxon>Phyllobacteriaceae</taxon>
        <taxon>Allomesorhizobium</taxon>
    </lineage>
</organism>
<sequence length="117" mass="13400">MKVAGERVLVNRYVCEIAHGPAPSPEHEAAHECGNPSCFYADCLRWATTVENNADKLKHDTHNRGERHNLAKLTEHEVLQIRELEGSASRNEIADRFGVSYRHVYSIHKRAAWPWLE</sequence>
<dbReference type="AlphaFoldDB" id="H0HNG8"/>
<dbReference type="InterPro" id="IPR044925">
    <property type="entry name" value="His-Me_finger_sf"/>
</dbReference>
<accession>H0HNG8</accession>
<keyword evidence="2" id="KW-1185">Reference proteome</keyword>
<proteinExistence type="predicted"/>
<dbReference type="PATRIC" id="fig|1107882.3.peg.1649"/>